<proteinExistence type="predicted"/>
<dbReference type="Proteomes" id="UP000460718">
    <property type="component" value="Unassembled WGS sequence"/>
</dbReference>
<evidence type="ECO:0000313" key="2">
    <source>
        <dbReference type="EMBL" id="KAE8953589.1"/>
    </source>
</evidence>
<dbReference type="Proteomes" id="UP000488956">
    <property type="component" value="Unassembled WGS sequence"/>
</dbReference>
<evidence type="ECO:0000313" key="4">
    <source>
        <dbReference type="EMBL" id="KAE9061143.1"/>
    </source>
</evidence>
<accession>A0A6A3G7P7</accession>
<evidence type="ECO:0000313" key="3">
    <source>
        <dbReference type="EMBL" id="KAE9054324.1"/>
    </source>
</evidence>
<sequence length="80" mass="8521">MRNACCRRLLVPFNAASSLACRGAACRAKSTEESRSQFAAHKKYCRSPAVSGNVSALSASTRSGSWATPSPLMSRPHHLA</sequence>
<dbReference type="PROSITE" id="PS51257">
    <property type="entry name" value="PROKAR_LIPOPROTEIN"/>
    <property type="match status" value="1"/>
</dbReference>
<feature type="region of interest" description="Disordered" evidence="1">
    <location>
        <begin position="59"/>
        <end position="80"/>
    </location>
</feature>
<feature type="compositionally biased region" description="Polar residues" evidence="1">
    <location>
        <begin position="59"/>
        <end position="68"/>
    </location>
</feature>
<comment type="caution">
    <text evidence="2">The sequence shown here is derived from an EMBL/GenBank/DDBJ whole genome shotgun (WGS) entry which is preliminary data.</text>
</comment>
<dbReference type="EMBL" id="QXFX01009789">
    <property type="protein sequence ID" value="KAE9054324.1"/>
    <property type="molecule type" value="Genomic_DNA"/>
</dbReference>
<gene>
    <name evidence="4" type="ORF">PF006_g31481</name>
    <name evidence="3" type="ORF">PF010_g32582</name>
    <name evidence="2" type="ORF">PF011_g32373</name>
</gene>
<dbReference type="Proteomes" id="UP000440732">
    <property type="component" value="Unassembled WGS sequence"/>
</dbReference>
<organism evidence="2 6">
    <name type="scientific">Phytophthora fragariae</name>
    <dbReference type="NCBI Taxonomy" id="53985"/>
    <lineage>
        <taxon>Eukaryota</taxon>
        <taxon>Sar</taxon>
        <taxon>Stramenopiles</taxon>
        <taxon>Oomycota</taxon>
        <taxon>Peronosporomycetes</taxon>
        <taxon>Peronosporales</taxon>
        <taxon>Peronosporaceae</taxon>
        <taxon>Phytophthora</taxon>
    </lineage>
</organism>
<dbReference type="EMBL" id="QXGA01007069">
    <property type="protein sequence ID" value="KAE9061143.1"/>
    <property type="molecule type" value="Genomic_DNA"/>
</dbReference>
<reference evidence="6 7" key="1">
    <citation type="submission" date="2018-09" db="EMBL/GenBank/DDBJ databases">
        <title>Genomic investigation of the strawberry pathogen Phytophthora fragariae indicates pathogenicity is determined by transcriptional variation in three key races.</title>
        <authorList>
            <person name="Adams T.M."/>
            <person name="Armitage A.D."/>
            <person name="Sobczyk M.K."/>
            <person name="Bates H.J."/>
            <person name="Dunwell J.M."/>
            <person name="Nellist C.F."/>
            <person name="Harrison R.J."/>
        </authorList>
    </citation>
    <scope>NUCLEOTIDE SEQUENCE [LARGE SCALE GENOMIC DNA]</scope>
    <source>
        <strain evidence="4 5">NOV-5</strain>
        <strain evidence="3 7">ONT-3</strain>
        <strain evidence="2 6">SCRP245</strain>
    </source>
</reference>
<evidence type="ECO:0000313" key="5">
    <source>
        <dbReference type="Proteomes" id="UP000440732"/>
    </source>
</evidence>
<dbReference type="AlphaFoldDB" id="A0A6A3G7P7"/>
<evidence type="ECO:0000313" key="7">
    <source>
        <dbReference type="Proteomes" id="UP000488956"/>
    </source>
</evidence>
<protein>
    <submittedName>
        <fullName evidence="2">Uncharacterized protein</fullName>
    </submittedName>
</protein>
<dbReference type="EMBL" id="QXFW01009774">
    <property type="protein sequence ID" value="KAE8953589.1"/>
    <property type="molecule type" value="Genomic_DNA"/>
</dbReference>
<name>A0A6A3G7P7_9STRA</name>
<evidence type="ECO:0000256" key="1">
    <source>
        <dbReference type="SAM" id="MobiDB-lite"/>
    </source>
</evidence>
<evidence type="ECO:0000313" key="6">
    <source>
        <dbReference type="Proteomes" id="UP000460718"/>
    </source>
</evidence>